<proteinExistence type="predicted"/>
<dbReference type="InterPro" id="IPR028135">
    <property type="entry name" value="Ub_USP-typ"/>
</dbReference>
<dbReference type="Gene3D" id="3.10.20.90">
    <property type="entry name" value="Phosphatidylinositol 3-kinase Catalytic Subunit, Chain A, domain 1"/>
    <property type="match status" value="1"/>
</dbReference>
<evidence type="ECO:0000313" key="2">
    <source>
        <dbReference type="Proteomes" id="UP000189704"/>
    </source>
</evidence>
<reference evidence="3" key="1">
    <citation type="submission" date="2025-08" db="UniProtKB">
        <authorList>
            <consortium name="RefSeq"/>
        </authorList>
    </citation>
    <scope>IDENTIFICATION</scope>
</reference>
<sequence length="84" mass="9538">MEEEDSSFKLCVPGIVIFQPTLRKTFRVTGTVGFVKSELKKLLAVQQESRLWKIGSQEGCKLLTQLDVTLEEHLLLEEMDEVGN</sequence>
<evidence type="ECO:0000313" key="3">
    <source>
        <dbReference type="RefSeq" id="XP_008058265.1"/>
    </source>
</evidence>
<gene>
    <name evidence="3" type="primary">LOC103262453</name>
</gene>
<protein>
    <submittedName>
        <fullName evidence="3">Gametogenetin-binding protein 1</fullName>
    </submittedName>
</protein>
<dbReference type="OrthoDB" id="9937592at2759"/>
<organism evidence="2 3">
    <name type="scientific">Carlito syrichta</name>
    <name type="common">Philippine tarsier</name>
    <name type="synonym">Tarsius syrichta</name>
    <dbReference type="NCBI Taxonomy" id="1868482"/>
    <lineage>
        <taxon>Eukaryota</taxon>
        <taxon>Metazoa</taxon>
        <taxon>Chordata</taxon>
        <taxon>Craniata</taxon>
        <taxon>Vertebrata</taxon>
        <taxon>Euteleostomi</taxon>
        <taxon>Mammalia</taxon>
        <taxon>Eutheria</taxon>
        <taxon>Euarchontoglires</taxon>
        <taxon>Primates</taxon>
        <taxon>Haplorrhini</taxon>
        <taxon>Tarsiiformes</taxon>
        <taxon>Tarsiidae</taxon>
        <taxon>Carlito</taxon>
    </lineage>
</organism>
<dbReference type="GeneID" id="103262453"/>
<dbReference type="KEGG" id="csyr:103262453"/>
<keyword evidence="2" id="KW-1185">Reference proteome</keyword>
<dbReference type="Pfam" id="PF14836">
    <property type="entry name" value="Ubiquitin_3"/>
    <property type="match status" value="1"/>
</dbReference>
<dbReference type="AlphaFoldDB" id="A0A1U7TKB0"/>
<evidence type="ECO:0000259" key="1">
    <source>
        <dbReference type="Pfam" id="PF14836"/>
    </source>
</evidence>
<dbReference type="RefSeq" id="XP_008058265.1">
    <property type="nucleotide sequence ID" value="XM_008060074.1"/>
</dbReference>
<dbReference type="Proteomes" id="UP000189704">
    <property type="component" value="Unplaced"/>
</dbReference>
<feature type="domain" description="Ubiquitin-like" evidence="1">
    <location>
        <begin position="7"/>
        <end position="84"/>
    </location>
</feature>
<name>A0A1U7TKB0_CARSF</name>
<accession>A0A1U7TKB0</accession>